<feature type="non-terminal residue" evidence="2">
    <location>
        <position position="80"/>
    </location>
</feature>
<dbReference type="AlphaFoldDB" id="A0A383DW04"/>
<organism evidence="2">
    <name type="scientific">marine metagenome</name>
    <dbReference type="NCBI Taxonomy" id="408172"/>
    <lineage>
        <taxon>unclassified sequences</taxon>
        <taxon>metagenomes</taxon>
        <taxon>ecological metagenomes</taxon>
    </lineage>
</organism>
<dbReference type="EMBL" id="UINC01220696">
    <property type="protein sequence ID" value="SVE48722.1"/>
    <property type="molecule type" value="Genomic_DNA"/>
</dbReference>
<feature type="transmembrane region" description="Helical" evidence="1">
    <location>
        <begin position="53"/>
        <end position="74"/>
    </location>
</feature>
<keyword evidence="1" id="KW-0812">Transmembrane</keyword>
<evidence type="ECO:0000256" key="1">
    <source>
        <dbReference type="SAM" id="Phobius"/>
    </source>
</evidence>
<gene>
    <name evidence="2" type="ORF">METZ01_LOCUS501576</name>
</gene>
<sequence>MLKREKLRSILSIYIELPGARFLRRIGLSPNAITFIGFGICVIAAALVGSGHFLSGGIIFLIGAGLDLFDVALARLAKSE</sequence>
<dbReference type="InterPro" id="IPR043130">
    <property type="entry name" value="CDP-OH_PTrfase_TM_dom"/>
</dbReference>
<name>A0A383DW04_9ZZZZ</name>
<proteinExistence type="predicted"/>
<protein>
    <submittedName>
        <fullName evidence="2">Uncharacterized protein</fullName>
    </submittedName>
</protein>
<accession>A0A383DW04</accession>
<keyword evidence="1" id="KW-0472">Membrane</keyword>
<feature type="transmembrane region" description="Helical" evidence="1">
    <location>
        <begin position="28"/>
        <end position="47"/>
    </location>
</feature>
<keyword evidence="1" id="KW-1133">Transmembrane helix</keyword>
<evidence type="ECO:0000313" key="2">
    <source>
        <dbReference type="EMBL" id="SVE48722.1"/>
    </source>
</evidence>
<reference evidence="2" key="1">
    <citation type="submission" date="2018-05" db="EMBL/GenBank/DDBJ databases">
        <authorList>
            <person name="Lanie J.A."/>
            <person name="Ng W.-L."/>
            <person name="Kazmierczak K.M."/>
            <person name="Andrzejewski T.M."/>
            <person name="Davidsen T.M."/>
            <person name="Wayne K.J."/>
            <person name="Tettelin H."/>
            <person name="Glass J.I."/>
            <person name="Rusch D."/>
            <person name="Podicherti R."/>
            <person name="Tsui H.-C.T."/>
            <person name="Winkler M.E."/>
        </authorList>
    </citation>
    <scope>NUCLEOTIDE SEQUENCE</scope>
</reference>
<dbReference type="Gene3D" id="1.20.120.1760">
    <property type="match status" value="1"/>
</dbReference>